<organism evidence="1 2">
    <name type="scientific">Vibrio celticus</name>
    <dbReference type="NCBI Taxonomy" id="446372"/>
    <lineage>
        <taxon>Bacteria</taxon>
        <taxon>Pseudomonadati</taxon>
        <taxon>Pseudomonadota</taxon>
        <taxon>Gammaproteobacteria</taxon>
        <taxon>Vibrionales</taxon>
        <taxon>Vibrionaceae</taxon>
        <taxon>Vibrio</taxon>
    </lineage>
</organism>
<proteinExistence type="predicted"/>
<dbReference type="Proteomes" id="UP000092819">
    <property type="component" value="Unassembled WGS sequence"/>
</dbReference>
<sequence length="146" mass="16752">MKLRTLRGFSIERSAIDITYIAGFIRGGNPATSRHTSHSLRLLPSRPDRVHELLLREDQAPIDSFSMRLASKSDWIIKHHSNHCKPFHPIFEQLRSKCLSFIQTIRKSQVNSPFTCIWKVWIAGVLDIDVFVIFCANDVVCHPRGT</sequence>
<gene>
    <name evidence="1" type="ORF">VCE7224_03879</name>
</gene>
<keyword evidence="2" id="KW-1185">Reference proteome</keyword>
<protein>
    <submittedName>
        <fullName evidence="1">Uncharacterized protein</fullName>
    </submittedName>
</protein>
<dbReference type="EMBL" id="FLQZ01000106">
    <property type="protein sequence ID" value="SBT15096.1"/>
    <property type="molecule type" value="Genomic_DNA"/>
</dbReference>
<evidence type="ECO:0000313" key="1">
    <source>
        <dbReference type="EMBL" id="SBT15096.1"/>
    </source>
</evidence>
<accession>A0A1C3JIT1</accession>
<dbReference type="AlphaFoldDB" id="A0A1C3JIT1"/>
<evidence type="ECO:0000313" key="2">
    <source>
        <dbReference type="Proteomes" id="UP000092819"/>
    </source>
</evidence>
<name>A0A1C3JIT1_9VIBR</name>
<reference evidence="2" key="1">
    <citation type="submission" date="2016-06" db="EMBL/GenBank/DDBJ databases">
        <authorList>
            <person name="Rodrigo-Torres L."/>
            <person name="Arahal D.R."/>
        </authorList>
    </citation>
    <scope>NUCLEOTIDE SEQUENCE [LARGE SCALE GENOMIC DNA]</scope>
    <source>
        <strain evidence="2">CECT 7224</strain>
    </source>
</reference>